<dbReference type="Pfam" id="PF08241">
    <property type="entry name" value="Methyltransf_11"/>
    <property type="match status" value="1"/>
</dbReference>
<dbReference type="SUPFAM" id="SSF53335">
    <property type="entry name" value="S-adenosyl-L-methionine-dependent methyltransferases"/>
    <property type="match status" value="1"/>
</dbReference>
<dbReference type="InterPro" id="IPR013216">
    <property type="entry name" value="Methyltransf_11"/>
</dbReference>
<evidence type="ECO:0000313" key="3">
    <source>
        <dbReference type="Proteomes" id="UP001341135"/>
    </source>
</evidence>
<proteinExistence type="predicted"/>
<organism evidence="2 3">
    <name type="scientific">Pyrodictium abyssi</name>
    <dbReference type="NCBI Taxonomy" id="54256"/>
    <lineage>
        <taxon>Archaea</taxon>
        <taxon>Thermoproteota</taxon>
        <taxon>Thermoprotei</taxon>
        <taxon>Desulfurococcales</taxon>
        <taxon>Pyrodictiaceae</taxon>
        <taxon>Pyrodictium</taxon>
    </lineage>
</organism>
<evidence type="ECO:0000313" key="2">
    <source>
        <dbReference type="EMBL" id="BES82702.1"/>
    </source>
</evidence>
<protein>
    <recommendedName>
        <fullName evidence="1">Methyltransferase type 11 domain-containing protein</fullName>
    </recommendedName>
</protein>
<evidence type="ECO:0000259" key="1">
    <source>
        <dbReference type="Pfam" id="PF08241"/>
    </source>
</evidence>
<gene>
    <name evidence="2" type="ORF">PABY_22690</name>
</gene>
<dbReference type="InterPro" id="IPR029063">
    <property type="entry name" value="SAM-dependent_MTases_sf"/>
</dbReference>
<dbReference type="Gene3D" id="3.40.50.150">
    <property type="entry name" value="Vaccinia Virus protein VP39"/>
    <property type="match status" value="1"/>
</dbReference>
<accession>A0ABN6ZVM7</accession>
<feature type="domain" description="Methyltransferase type 11" evidence="1">
    <location>
        <begin position="79"/>
        <end position="156"/>
    </location>
</feature>
<name>A0ABN6ZVM7_9CREN</name>
<dbReference type="CDD" id="cd02440">
    <property type="entry name" value="AdoMet_MTases"/>
    <property type="match status" value="1"/>
</dbReference>
<reference evidence="2 3" key="1">
    <citation type="submission" date="2023-09" db="EMBL/GenBank/DDBJ databases">
        <title>Pyrofollis japonicus gen. nov. sp. nov., a novel member of the family Pyrodictiaceae isolated from the Iheya North hydrothermal field.</title>
        <authorList>
            <person name="Miyazaki U."/>
            <person name="Sanari M."/>
            <person name="Tame A."/>
            <person name="Kitajima M."/>
            <person name="Okamoto A."/>
            <person name="Sawayama S."/>
            <person name="Miyazaki J."/>
            <person name="Takai K."/>
            <person name="Nakagawa S."/>
        </authorList>
    </citation>
    <scope>NUCLEOTIDE SEQUENCE [LARGE SCALE GENOMIC DNA]</scope>
    <source>
        <strain evidence="2 3">AV2</strain>
    </source>
</reference>
<keyword evidence="3" id="KW-1185">Reference proteome</keyword>
<dbReference type="Proteomes" id="UP001341135">
    <property type="component" value="Chromosome"/>
</dbReference>
<dbReference type="EMBL" id="AP028907">
    <property type="protein sequence ID" value="BES82702.1"/>
    <property type="molecule type" value="Genomic_DNA"/>
</dbReference>
<sequence length="193" mass="21304">MEARALSRSSYDRIDERELGKTVQILYEAFQSIEAVGGSLSPFVPTQDYIIEPILQLLEAMARGRLNETGQRRQPVYYEPGCGSGTVAEKAAERGFYVICLELDEYLARSAAQRLARSPHADTVVGDLSVFRPRAVDAVYAYLLPRAVQRVLEALKGAKAPLLSLDYPAEDDGGALSAARLEIEARSVYTYEL</sequence>